<proteinExistence type="inferred from homology"/>
<dbReference type="eggNOG" id="KOG2160">
    <property type="taxonomic scope" value="Eukaryota"/>
</dbReference>
<keyword evidence="8" id="KW-0811">Translocation</keyword>
<comment type="similarity">
    <text evidence="1">Belongs to the SIL1 family.</text>
</comment>
<comment type="subunit">
    <text evidence="2">Interacts with KAR2.</text>
</comment>
<sequence>MLLNIDTLLSISLLLTQLTTAATIVDVEEELVCPDSNNPTICYPKIFVPTNDWQVIKPGQDIPAGLHVRLNLETSEREAKLMTSESDSEINNESVVLVGGDSVEENNDSPEKFKHEQIASALHINKKNKSRVSQGDLSDFNSAVEEVEQYDQDKGGQHDGKERLLKALDTINDLSHDIELGEQLTSNEVLFRKLISLASPTNDVQLEEKIYNIIAASLRNNPGATHNLLSGQVSGFDVGEFITSLLKNIADSPDVIQKRKIGIIQALAQDPLVAQQLFSFDHPKGLNQLIEVYPRLSLDAKIRVVNLLEDLNMRGNSNDKRTIEDTDPDSNLSKFIQQALAEEKFNNGEDVKSYFTHLADIHKNDKNLKPTSEFLQWLSKEVESRKERKKREDVSKEDLDFDKFMLTARYEIFGNPMGLRKATADEL</sequence>
<dbReference type="GO" id="GO:0000774">
    <property type="term" value="F:adenyl-nucleotide exchange factor activity"/>
    <property type="evidence" value="ECO:0007669"/>
    <property type="project" value="InterPro"/>
</dbReference>
<dbReference type="GO" id="GO:0005783">
    <property type="term" value="C:endoplasmic reticulum"/>
    <property type="evidence" value="ECO:0007669"/>
    <property type="project" value="InterPro"/>
</dbReference>
<evidence type="ECO:0000256" key="7">
    <source>
        <dbReference type="ARBA" id="ARBA00022927"/>
    </source>
</evidence>
<dbReference type="EMBL" id="HE681725">
    <property type="protein sequence ID" value="CCG24911.1"/>
    <property type="molecule type" value="Genomic_DNA"/>
</dbReference>
<evidence type="ECO:0000256" key="4">
    <source>
        <dbReference type="ARBA" id="ARBA00022448"/>
    </source>
</evidence>
<dbReference type="OrthoDB" id="448649at2759"/>
<dbReference type="AlphaFoldDB" id="H8XAR0"/>
<reference evidence="10 11" key="1">
    <citation type="journal article" date="2012" name="PLoS ONE">
        <title>Sequence and analysis of the genome of the pathogenic yeast Candida orthopsilosis.</title>
        <authorList>
            <person name="Riccombeni A."/>
            <person name="Vidanes G."/>
            <person name="Proux-Wera E."/>
            <person name="Wolfe K.H."/>
            <person name="Butler G."/>
        </authorList>
    </citation>
    <scope>NUCLEOTIDE SEQUENCE [LARGE SCALE GENOMIC DNA]</scope>
    <source>
        <strain evidence="10 11">Co 90-125</strain>
    </source>
</reference>
<accession>H8XAR0</accession>
<dbReference type="GeneID" id="14542043"/>
<organism evidence="10 11">
    <name type="scientific">Candida orthopsilosis (strain 90-125)</name>
    <name type="common">Yeast</name>
    <dbReference type="NCBI Taxonomy" id="1136231"/>
    <lineage>
        <taxon>Eukaryota</taxon>
        <taxon>Fungi</taxon>
        <taxon>Dikarya</taxon>
        <taxon>Ascomycota</taxon>
        <taxon>Saccharomycotina</taxon>
        <taxon>Pichiomycetes</taxon>
        <taxon>Debaryomycetaceae</taxon>
        <taxon>Candida/Lodderomyces clade</taxon>
        <taxon>Candida</taxon>
    </lineage>
</organism>
<protein>
    <recommendedName>
        <fullName evidence="3">Nucleotide exchange factor SIL1</fullName>
    </recommendedName>
</protein>
<gene>
    <name evidence="10" type="ORF">CORT_0G02300</name>
</gene>
<evidence type="ECO:0000256" key="6">
    <source>
        <dbReference type="ARBA" id="ARBA00022824"/>
    </source>
</evidence>
<dbReference type="RefSeq" id="XP_003871036.1">
    <property type="nucleotide sequence ID" value="XM_003870987.1"/>
</dbReference>
<keyword evidence="5 9" id="KW-0732">Signal</keyword>
<evidence type="ECO:0000313" key="10">
    <source>
        <dbReference type="EMBL" id="CCG24911.1"/>
    </source>
</evidence>
<dbReference type="Proteomes" id="UP000005018">
    <property type="component" value="Chromosome 7"/>
</dbReference>
<keyword evidence="6" id="KW-0256">Endoplasmic reticulum</keyword>
<dbReference type="Pfam" id="PF16782">
    <property type="entry name" value="SIL1"/>
    <property type="match status" value="1"/>
</dbReference>
<keyword evidence="4" id="KW-0813">Transport</keyword>
<keyword evidence="11" id="KW-1185">Reference proteome</keyword>
<evidence type="ECO:0000256" key="2">
    <source>
        <dbReference type="ARBA" id="ARBA00011799"/>
    </source>
</evidence>
<evidence type="ECO:0000256" key="5">
    <source>
        <dbReference type="ARBA" id="ARBA00022729"/>
    </source>
</evidence>
<evidence type="ECO:0000256" key="1">
    <source>
        <dbReference type="ARBA" id="ARBA00010588"/>
    </source>
</evidence>
<evidence type="ECO:0000256" key="3">
    <source>
        <dbReference type="ARBA" id="ARBA00015352"/>
    </source>
</evidence>
<evidence type="ECO:0000256" key="9">
    <source>
        <dbReference type="SAM" id="SignalP"/>
    </source>
</evidence>
<name>H8XAR0_CANO9</name>
<dbReference type="InterPro" id="IPR011989">
    <property type="entry name" value="ARM-like"/>
</dbReference>
<dbReference type="Gene3D" id="1.25.10.10">
    <property type="entry name" value="Leucine-rich Repeat Variant"/>
    <property type="match status" value="1"/>
</dbReference>
<dbReference type="KEGG" id="cot:CORT_0G02300"/>
<dbReference type="GO" id="GO:0015031">
    <property type="term" value="P:protein transport"/>
    <property type="evidence" value="ECO:0007669"/>
    <property type="project" value="UniProtKB-KW"/>
</dbReference>
<evidence type="ECO:0000256" key="8">
    <source>
        <dbReference type="ARBA" id="ARBA00023010"/>
    </source>
</evidence>
<keyword evidence="7" id="KW-0653">Protein transport</keyword>
<dbReference type="HOGENOM" id="CLU_034955_0_0_1"/>
<dbReference type="InterPro" id="IPR031884">
    <property type="entry name" value="Sil1_fungi"/>
</dbReference>
<evidence type="ECO:0000313" key="11">
    <source>
        <dbReference type="Proteomes" id="UP000005018"/>
    </source>
</evidence>
<feature type="signal peptide" evidence="9">
    <location>
        <begin position="1"/>
        <end position="21"/>
    </location>
</feature>
<feature type="chain" id="PRO_5003616507" description="Nucleotide exchange factor SIL1" evidence="9">
    <location>
        <begin position="22"/>
        <end position="427"/>
    </location>
</feature>